<feature type="domain" description="PKD" evidence="1">
    <location>
        <begin position="178"/>
        <end position="246"/>
    </location>
</feature>
<dbReference type="CDD" id="cd00146">
    <property type="entry name" value="PKD"/>
    <property type="match status" value="1"/>
</dbReference>
<comment type="caution">
    <text evidence="2">The sequence shown here is derived from an EMBL/GenBank/DDBJ whole genome shotgun (WGS) entry which is preliminary data.</text>
</comment>
<dbReference type="Gene3D" id="2.60.40.10">
    <property type="entry name" value="Immunoglobulins"/>
    <property type="match status" value="1"/>
</dbReference>
<gene>
    <name evidence="2" type="ORF">MUB52_20485</name>
</gene>
<accession>A0ABT3BKD9</accession>
<evidence type="ECO:0000259" key="1">
    <source>
        <dbReference type="PROSITE" id="PS50093"/>
    </source>
</evidence>
<dbReference type="PROSITE" id="PS50093">
    <property type="entry name" value="PKD"/>
    <property type="match status" value="1"/>
</dbReference>
<dbReference type="PROSITE" id="PS51318">
    <property type="entry name" value="TAT"/>
    <property type="match status" value="1"/>
</dbReference>
<dbReference type="SUPFAM" id="SSF49299">
    <property type="entry name" value="PKD domain"/>
    <property type="match status" value="1"/>
</dbReference>
<evidence type="ECO:0000313" key="2">
    <source>
        <dbReference type="EMBL" id="MCV3273819.1"/>
    </source>
</evidence>
<evidence type="ECO:0000313" key="3">
    <source>
        <dbReference type="Proteomes" id="UP001208690"/>
    </source>
</evidence>
<keyword evidence="3" id="KW-1185">Reference proteome</keyword>
<dbReference type="EMBL" id="JALIEB010000020">
    <property type="protein sequence ID" value="MCV3273819.1"/>
    <property type="molecule type" value="Genomic_DNA"/>
</dbReference>
<organism evidence="2 3">
    <name type="scientific">Roseobacter sinensis</name>
    <dbReference type="NCBI Taxonomy" id="2931391"/>
    <lineage>
        <taxon>Bacteria</taxon>
        <taxon>Pseudomonadati</taxon>
        <taxon>Pseudomonadota</taxon>
        <taxon>Alphaproteobacteria</taxon>
        <taxon>Rhodobacterales</taxon>
        <taxon>Roseobacteraceae</taxon>
        <taxon>Roseobacter</taxon>
    </lineage>
</organism>
<protein>
    <submittedName>
        <fullName evidence="2">PKD domain-containing protein</fullName>
    </submittedName>
</protein>
<name>A0ABT3BKD9_9RHOB</name>
<sequence length="751" mass="81186">MSGRRGFISGLLSGTAVTIILGSSTAAVAQYQAPFPIQGLVGLSQAQWSLIPEPSLTGDTAIVDITELPEYPLGYQPEAFRVRVNGGAPVTLPFAKRTNKPRHIRIPSSGTAAVEVAIVWRSEEDRATNVESVWSDAKTVEPMTTSTPSIIISSTRTTGTAPAGFMFVAEVNGFGVLNPSQDLHWKWTYDDPGSVHKRMRPEYVAVHGNDANVSYDHVGAHTFERPGTYRVRLTCTDRDGNSVTSDPYLITVEDPDVVFAGANTIVIAPSGMQNIGPSGARYFVSPADARSAWTQSTGRYRLLLERGYSYELYQQLNRPAELQIGPCGFGRDPLITERMPLTYGNGDEAGYSVWGLQFDDGYDPSNPEAGSGTQGVYNAIDIGVQDLTIHDCGFSGFNVPIQPSDNKRWIMSSTEVTNWSNFGMFQSVSIEHAIVGCTIVQNPLAIRKGDGKSYAHPIYADHGPYRTNYNRGDCAVIQSDLFSSVNWAGDTVIQICMRVNAVGDEGYAMNISQCKTEGGALYIGPTAGDDGSPWMDIKVSKHHHVTACSAMTAIAIGNALMENCIVVCGADPFEGLAFSQYVNVRDTFNGFSTGVENTSRPFIRKRPDKGLGSEFTVRWRNMTIIDLRAAADIPSDFQPTRAADFQLIANDNLIHAPNGQGPVANLDLSQAFTPRYVGRLVYGENGNALQTEYSNAGNGLMGVPLADCPAIGAATGETALDDFTGQLRRDTVAGLARTTYSQGAWEPALER</sequence>
<dbReference type="Proteomes" id="UP001208690">
    <property type="component" value="Unassembled WGS sequence"/>
</dbReference>
<dbReference type="InterPro" id="IPR000601">
    <property type="entry name" value="PKD_dom"/>
</dbReference>
<dbReference type="InterPro" id="IPR035986">
    <property type="entry name" value="PKD_dom_sf"/>
</dbReference>
<dbReference type="InterPro" id="IPR006311">
    <property type="entry name" value="TAT_signal"/>
</dbReference>
<reference evidence="2 3" key="1">
    <citation type="submission" date="2022-04" db="EMBL/GenBank/DDBJ databases">
        <title>Roseobacter sp. WL0113 is a bacterium isolated from neritic sediment.</title>
        <authorList>
            <person name="Wang L."/>
            <person name="He W."/>
            <person name="Zhang D.-F."/>
        </authorList>
    </citation>
    <scope>NUCLEOTIDE SEQUENCE [LARGE SCALE GENOMIC DNA]</scope>
    <source>
        <strain evidence="2 3">WL0113</strain>
    </source>
</reference>
<dbReference type="RefSeq" id="WP_263846026.1">
    <property type="nucleotide sequence ID" value="NZ_JALIEB010000020.1"/>
</dbReference>
<dbReference type="InterPro" id="IPR013783">
    <property type="entry name" value="Ig-like_fold"/>
</dbReference>
<proteinExistence type="predicted"/>